<reference evidence="1 2" key="1">
    <citation type="submission" date="2019-03" db="EMBL/GenBank/DDBJ databases">
        <title>Comparative insights into the high quality Complete genome sequence of highly metal resistant Cupriavidus metallidurans strain BS1 isolated from a gold-copper mine.</title>
        <authorList>
            <person name="Mazhar H.S."/>
            <person name="Rensing C."/>
        </authorList>
    </citation>
    <scope>NUCLEOTIDE SEQUENCE [LARGE SCALE GENOMIC DNA]</scope>
    <source>
        <strain evidence="1 2">BS1</strain>
    </source>
</reference>
<gene>
    <name evidence="1" type="ORF">DDF84_025420</name>
</gene>
<name>A0A482IV72_9BURK</name>
<accession>A0A482IV72</accession>
<organism evidence="1 2">
    <name type="scientific">Cupriavidus metallidurans</name>
    <dbReference type="NCBI Taxonomy" id="119219"/>
    <lineage>
        <taxon>Bacteria</taxon>
        <taxon>Pseudomonadati</taxon>
        <taxon>Pseudomonadota</taxon>
        <taxon>Betaproteobacteria</taxon>
        <taxon>Burkholderiales</taxon>
        <taxon>Burkholderiaceae</taxon>
        <taxon>Cupriavidus</taxon>
    </lineage>
</organism>
<proteinExistence type="predicted"/>
<dbReference type="AlphaFoldDB" id="A0A482IV72"/>
<dbReference type="Proteomes" id="UP000253772">
    <property type="component" value="Chromosome c2"/>
</dbReference>
<evidence type="ECO:0000313" key="2">
    <source>
        <dbReference type="Proteomes" id="UP000253772"/>
    </source>
</evidence>
<protein>
    <submittedName>
        <fullName evidence="1">Uncharacterized protein</fullName>
    </submittedName>
</protein>
<evidence type="ECO:0000313" key="1">
    <source>
        <dbReference type="EMBL" id="QBP12995.1"/>
    </source>
</evidence>
<dbReference type="EMBL" id="CP037901">
    <property type="protein sequence ID" value="QBP12995.1"/>
    <property type="molecule type" value="Genomic_DNA"/>
</dbReference>
<sequence length="81" mass="8719">MISDIVYPLFPVPPFQAQTQASATSSTFAIGHIASPVQRVATDVTARLLDIAHLEAPINVEVTSDPEVRAHRDIDLLPGND</sequence>